<proteinExistence type="predicted"/>
<dbReference type="EMBL" id="JAEDAJ010000001">
    <property type="protein sequence ID" value="MBK0330324.1"/>
    <property type="molecule type" value="Genomic_DNA"/>
</dbReference>
<dbReference type="RefSeq" id="WP_200500949.1">
    <property type="nucleotide sequence ID" value="NZ_JAEDAJ010000001.1"/>
</dbReference>
<evidence type="ECO:0000256" key="1">
    <source>
        <dbReference type="SAM" id="Phobius"/>
    </source>
</evidence>
<gene>
    <name evidence="2" type="ORF">I8D64_02770</name>
</gene>
<feature type="transmembrane region" description="Helical" evidence="1">
    <location>
        <begin position="72"/>
        <end position="99"/>
    </location>
</feature>
<protein>
    <submittedName>
        <fullName evidence="2">AzlD domain-containing protein</fullName>
    </submittedName>
</protein>
<comment type="caution">
    <text evidence="2">The sequence shown here is derived from an EMBL/GenBank/DDBJ whole genome shotgun (WGS) entry which is preliminary data.</text>
</comment>
<evidence type="ECO:0000313" key="3">
    <source>
        <dbReference type="Proteomes" id="UP000612352"/>
    </source>
</evidence>
<keyword evidence="3" id="KW-1185">Reference proteome</keyword>
<dbReference type="InterPro" id="IPR008407">
    <property type="entry name" value="Brnchd-chn_aa_trnsp_AzlD"/>
</dbReference>
<name>A0ABS1B6P1_9MICO</name>
<keyword evidence="1" id="KW-0472">Membrane</keyword>
<dbReference type="Pfam" id="PF05437">
    <property type="entry name" value="AzlD"/>
    <property type="match status" value="1"/>
</dbReference>
<evidence type="ECO:0000313" key="2">
    <source>
        <dbReference type="EMBL" id="MBK0330324.1"/>
    </source>
</evidence>
<accession>A0ABS1B6P1</accession>
<organism evidence="2 3">
    <name type="scientific">Brachybacterium halotolerans</name>
    <dbReference type="NCBI Taxonomy" id="2795215"/>
    <lineage>
        <taxon>Bacteria</taxon>
        <taxon>Bacillati</taxon>
        <taxon>Actinomycetota</taxon>
        <taxon>Actinomycetes</taxon>
        <taxon>Micrococcales</taxon>
        <taxon>Dermabacteraceae</taxon>
        <taxon>Brachybacterium</taxon>
    </lineage>
</organism>
<feature type="transmembrane region" description="Helical" evidence="1">
    <location>
        <begin position="42"/>
        <end position="60"/>
    </location>
</feature>
<sequence>MSTPILAAAAVLAIATYAIRYAGLRASEVLQGTEGLARQMDLGVIILLAAISATSALFDGHDLADPARVAGVVLGGTAALLRLPLVVVVLVAGVSAALLRLI</sequence>
<keyword evidence="1" id="KW-1133">Transmembrane helix</keyword>
<dbReference type="Proteomes" id="UP000612352">
    <property type="component" value="Unassembled WGS sequence"/>
</dbReference>
<keyword evidence="1" id="KW-0812">Transmembrane</keyword>
<reference evidence="2 3" key="1">
    <citation type="submission" date="2020-12" db="EMBL/GenBank/DDBJ databases">
        <title>Brachybacterium sp. MASK1Z-5, whole genome shotgun sequence.</title>
        <authorList>
            <person name="Tuo L."/>
        </authorList>
    </citation>
    <scope>NUCLEOTIDE SEQUENCE [LARGE SCALE GENOMIC DNA]</scope>
    <source>
        <strain evidence="2 3">MASK1Z-5</strain>
    </source>
</reference>